<accession>A0ABS9Q4H9</accession>
<comment type="caution">
    <text evidence="2">The sequence shown here is derived from an EMBL/GenBank/DDBJ whole genome shotgun (WGS) entry which is preliminary data.</text>
</comment>
<evidence type="ECO:0000313" key="2">
    <source>
        <dbReference type="EMBL" id="MCG7321988.1"/>
    </source>
</evidence>
<sequence>MPILLSLAVAGLTWWAARSYRLRAGASTLGAWVVEAGVLMLAGMAVIAASGFAVFQTTASQQCMFVDGESSARAAAARHRWP</sequence>
<keyword evidence="1" id="KW-0472">Membrane</keyword>
<dbReference type="Proteomes" id="UP001521931">
    <property type="component" value="Unassembled WGS sequence"/>
</dbReference>
<feature type="transmembrane region" description="Helical" evidence="1">
    <location>
        <begin position="29"/>
        <end position="55"/>
    </location>
</feature>
<keyword evidence="3" id="KW-1185">Reference proteome</keyword>
<protein>
    <submittedName>
        <fullName evidence="2">Uncharacterized protein</fullName>
    </submittedName>
</protein>
<reference evidence="2 3" key="1">
    <citation type="submission" date="2022-02" db="EMBL/GenBank/DDBJ databases">
        <title>Uncovering new skin microbiome diversity through culturing and metagenomics.</title>
        <authorList>
            <person name="Conlan S."/>
            <person name="Deming C."/>
            <person name="Nisc Comparative Sequencing Program N."/>
            <person name="Segre J.A."/>
        </authorList>
    </citation>
    <scope>NUCLEOTIDE SEQUENCE [LARGE SCALE GENOMIC DNA]</scope>
    <source>
        <strain evidence="2 3">ACRQZ</strain>
    </source>
</reference>
<proteinExistence type="predicted"/>
<keyword evidence="1" id="KW-1133">Transmembrane helix</keyword>
<name>A0ABS9Q4H9_9MICO</name>
<keyword evidence="1" id="KW-0812">Transmembrane</keyword>
<organism evidence="2 3">
    <name type="scientific">Arsenicicoccus bolidensis</name>
    <dbReference type="NCBI Taxonomy" id="229480"/>
    <lineage>
        <taxon>Bacteria</taxon>
        <taxon>Bacillati</taxon>
        <taxon>Actinomycetota</taxon>
        <taxon>Actinomycetes</taxon>
        <taxon>Micrococcales</taxon>
        <taxon>Intrasporangiaceae</taxon>
        <taxon>Arsenicicoccus</taxon>
    </lineage>
</organism>
<dbReference type="EMBL" id="JAKRCV010000022">
    <property type="protein sequence ID" value="MCG7321988.1"/>
    <property type="molecule type" value="Genomic_DNA"/>
</dbReference>
<evidence type="ECO:0000256" key="1">
    <source>
        <dbReference type="SAM" id="Phobius"/>
    </source>
</evidence>
<dbReference type="RefSeq" id="WP_029211821.1">
    <property type="nucleotide sequence ID" value="NZ_JAKRCV010000022.1"/>
</dbReference>
<evidence type="ECO:0000313" key="3">
    <source>
        <dbReference type="Proteomes" id="UP001521931"/>
    </source>
</evidence>
<gene>
    <name evidence="2" type="ORF">MHL29_08825</name>
</gene>